<evidence type="ECO:0000256" key="1">
    <source>
        <dbReference type="SAM" id="MobiDB-lite"/>
    </source>
</evidence>
<protein>
    <submittedName>
        <fullName evidence="2">Uncharacterized protein</fullName>
    </submittedName>
</protein>
<gene>
    <name evidence="2" type="ORF">DF015_33165</name>
</gene>
<evidence type="ECO:0000313" key="3">
    <source>
        <dbReference type="Proteomes" id="UP000273734"/>
    </source>
</evidence>
<dbReference type="Proteomes" id="UP000273734">
    <property type="component" value="Unassembled WGS sequence"/>
</dbReference>
<comment type="caution">
    <text evidence="2">The sequence shown here is derived from an EMBL/GenBank/DDBJ whole genome shotgun (WGS) entry which is preliminary data.</text>
</comment>
<proteinExistence type="predicted"/>
<sequence>MRSLDGEHKIKEAPQRGARPAGVADAVVTASSIYIEVRGGVLAEWIVNVNADDAGRLNHLMIKCTDRAAAADKQML</sequence>
<dbReference type="RefSeq" id="WP_095401878.1">
    <property type="nucleotide sequence ID" value="NZ_NQMX01000030.1"/>
</dbReference>
<feature type="compositionally biased region" description="Basic and acidic residues" evidence="1">
    <location>
        <begin position="1"/>
        <end position="14"/>
    </location>
</feature>
<reference evidence="2 3" key="1">
    <citation type="submission" date="2018-08" db="EMBL/GenBank/DDBJ databases">
        <title>Comparative analysis of Burkholderia isolates from Puerto Rico.</title>
        <authorList>
            <person name="Hall C."/>
            <person name="Sahl J."/>
            <person name="Wagner D."/>
        </authorList>
    </citation>
    <scope>NUCLEOTIDE SEQUENCE [LARGE SCALE GENOMIC DNA]</scope>
    <source>
        <strain evidence="2 3">Bp8964</strain>
    </source>
</reference>
<feature type="region of interest" description="Disordered" evidence="1">
    <location>
        <begin position="1"/>
        <end position="21"/>
    </location>
</feature>
<accession>A0AB74D2B4</accession>
<organism evidence="2 3">
    <name type="scientific">Burkholderia ubonensis</name>
    <dbReference type="NCBI Taxonomy" id="101571"/>
    <lineage>
        <taxon>Bacteria</taxon>
        <taxon>Pseudomonadati</taxon>
        <taxon>Pseudomonadota</taxon>
        <taxon>Betaproteobacteria</taxon>
        <taxon>Burkholderiales</taxon>
        <taxon>Burkholderiaceae</taxon>
        <taxon>Burkholderia</taxon>
        <taxon>Burkholderia cepacia complex</taxon>
    </lineage>
</organism>
<dbReference type="EMBL" id="QTNY01000036">
    <property type="protein sequence ID" value="RQP68849.1"/>
    <property type="molecule type" value="Genomic_DNA"/>
</dbReference>
<evidence type="ECO:0000313" key="2">
    <source>
        <dbReference type="EMBL" id="RQP68849.1"/>
    </source>
</evidence>
<dbReference type="AlphaFoldDB" id="A0AB74D2B4"/>
<name>A0AB74D2B4_9BURK</name>